<dbReference type="Proteomes" id="UP000243589">
    <property type="component" value="Unassembled WGS sequence"/>
</dbReference>
<dbReference type="AlphaFoldDB" id="A0A150HC69"/>
<evidence type="ECO:0000256" key="4">
    <source>
        <dbReference type="ARBA" id="ARBA00022801"/>
    </source>
</evidence>
<dbReference type="FunFam" id="3.40.710.10:FF:000005">
    <property type="entry name" value="Glutaminase"/>
    <property type="match status" value="1"/>
</dbReference>
<dbReference type="EC" id="3.5.1.2" evidence="3 7"/>
<feature type="binding site" evidence="7">
    <location>
        <position position="64"/>
    </location>
    <ligand>
        <name>substrate</name>
    </ligand>
</feature>
<name>A0A150HC69_9MICO</name>
<feature type="domain" description="STAS" evidence="8">
    <location>
        <begin position="312"/>
        <end position="394"/>
    </location>
</feature>
<evidence type="ECO:0000256" key="7">
    <source>
        <dbReference type="HAMAP-Rule" id="MF_00313"/>
    </source>
</evidence>
<feature type="binding site" evidence="7">
    <location>
        <position position="256"/>
    </location>
    <ligand>
        <name>substrate</name>
    </ligand>
</feature>
<evidence type="ECO:0000256" key="6">
    <source>
        <dbReference type="ARBA" id="ARBA00070405"/>
    </source>
</evidence>
<dbReference type="EMBL" id="LQQC01000002">
    <property type="protein sequence ID" value="KXZ59661.1"/>
    <property type="molecule type" value="Genomic_DNA"/>
</dbReference>
<dbReference type="PANTHER" id="PTHR12544">
    <property type="entry name" value="GLUTAMINASE"/>
    <property type="match status" value="1"/>
</dbReference>
<evidence type="ECO:0000256" key="5">
    <source>
        <dbReference type="ARBA" id="ARBA00049534"/>
    </source>
</evidence>
<keyword evidence="4 7" id="KW-0378">Hydrolase</keyword>
<sequence length="424" mass="45679">MKSPVNSFLERIYASCKNEDSGNLADYIPELASVDPHRFAISLCTPDGTVYSAGDCDALFSIQSISKPFVYALALRECGYDTVMAAVGVEPSGDPYNEASLQEGTGRPDNPMINIGAIATHGVLRETVGWESIYSGLCEFAGRELEIDEAVYESEVNTGWRNLALASLVRANGIFDADPHDVFAGYIRQCAAKVTVNDLSVMAMTLASGGINPVTEERVIPEWVARQVLSVMTTCGMYDAAGDWLTGIGIPAKSGVGGGLVGALPGQVGISAFSPRLDSYGHSVRGVKAFQKMSEQLNLHIMATPASTVEAVSQRSTTLEGDTLIEIQGVLDFSTTEMVLRHLEQIEQDDSDIVFDVSFVSAIPTVGGELMAEALRRLAAEGHDITIVDPHGRLPHKITARFDLLEERPEGYVDGLEIQEWEQA</sequence>
<dbReference type="InterPro" id="IPR012338">
    <property type="entry name" value="Beta-lactam/transpept-like"/>
</dbReference>
<evidence type="ECO:0000313" key="9">
    <source>
        <dbReference type="EMBL" id="KXZ59661.1"/>
    </source>
</evidence>
<gene>
    <name evidence="9" type="primary">glsA1</name>
    <name evidence="7" type="synonym">glsA</name>
    <name evidence="9" type="ORF">Bravens_00131</name>
</gene>
<evidence type="ECO:0000313" key="10">
    <source>
        <dbReference type="Proteomes" id="UP000243589"/>
    </source>
</evidence>
<feature type="binding site" evidence="7">
    <location>
        <position position="238"/>
    </location>
    <ligand>
        <name>substrate</name>
    </ligand>
</feature>
<dbReference type="InterPro" id="IPR015868">
    <property type="entry name" value="Glutaminase"/>
</dbReference>
<keyword evidence="10" id="KW-1185">Reference proteome</keyword>
<feature type="binding site" evidence="7">
    <location>
        <position position="186"/>
    </location>
    <ligand>
        <name>substrate</name>
    </ligand>
</feature>
<evidence type="ECO:0000256" key="1">
    <source>
        <dbReference type="ARBA" id="ARBA00011076"/>
    </source>
</evidence>
<protein>
    <recommendedName>
        <fullName evidence="6 7">Glutaminase</fullName>
        <ecNumber evidence="3 7">3.5.1.2</ecNumber>
    </recommendedName>
</protein>
<feature type="binding site" evidence="7">
    <location>
        <position position="114"/>
    </location>
    <ligand>
        <name>substrate</name>
    </ligand>
</feature>
<dbReference type="GO" id="GO:0006543">
    <property type="term" value="P:L-glutamine catabolic process"/>
    <property type="evidence" value="ECO:0007669"/>
    <property type="project" value="TreeGrafter"/>
</dbReference>
<dbReference type="Pfam" id="PF04960">
    <property type="entry name" value="Glutaminase"/>
    <property type="match status" value="1"/>
</dbReference>
<dbReference type="NCBIfam" id="TIGR03814">
    <property type="entry name" value="Gln_ase"/>
    <property type="match status" value="1"/>
</dbReference>
<dbReference type="GO" id="GO:0004359">
    <property type="term" value="F:glutaminase activity"/>
    <property type="evidence" value="ECO:0007669"/>
    <property type="project" value="UniProtKB-UniRule"/>
</dbReference>
<dbReference type="InterPro" id="IPR036513">
    <property type="entry name" value="STAS_dom_sf"/>
</dbReference>
<dbReference type="Gene3D" id="3.40.710.10">
    <property type="entry name" value="DD-peptidase/beta-lactamase superfamily"/>
    <property type="match status" value="1"/>
</dbReference>
<dbReference type="Pfam" id="PF01740">
    <property type="entry name" value="STAS"/>
    <property type="match status" value="1"/>
</dbReference>
<reference evidence="9 10" key="1">
    <citation type="submission" date="2016-01" db="EMBL/GenBank/DDBJ databases">
        <title>Use of Whole Genome Sequencing to ascertain that Brevibacterium massiliense (Roux, Raoult 2009) is a later heterotypic synonym of Brevibacterium ravenspurgense (Mages 2008).</title>
        <authorList>
            <person name="Bernier A.-M."/>
            <person name="Burdz T."/>
            <person name="Huynh C."/>
            <person name="Pachecho A.L."/>
            <person name="Wiebe D."/>
            <person name="Bonner C."/>
            <person name="Bernard K."/>
        </authorList>
    </citation>
    <scope>NUCLEOTIDE SEQUENCE [LARGE SCALE GENOMIC DNA]</scope>
    <source>
        <strain evidence="9 10">CCUG56047</strain>
    </source>
</reference>
<dbReference type="PANTHER" id="PTHR12544:SF29">
    <property type="entry name" value="GLUTAMINASE"/>
    <property type="match status" value="1"/>
</dbReference>
<keyword evidence="7" id="KW-0007">Acetylation</keyword>
<comment type="catalytic activity">
    <reaction evidence="5 7">
        <text>L-glutamine + H2O = L-glutamate + NH4(+)</text>
        <dbReference type="Rhea" id="RHEA:15889"/>
        <dbReference type="ChEBI" id="CHEBI:15377"/>
        <dbReference type="ChEBI" id="CHEBI:28938"/>
        <dbReference type="ChEBI" id="CHEBI:29985"/>
        <dbReference type="ChEBI" id="CHEBI:58359"/>
        <dbReference type="EC" id="3.5.1.2"/>
    </reaction>
</comment>
<feature type="binding site" evidence="7">
    <location>
        <position position="155"/>
    </location>
    <ligand>
        <name>substrate</name>
    </ligand>
</feature>
<dbReference type="HAMAP" id="MF_00313">
    <property type="entry name" value="Glutaminase"/>
    <property type="match status" value="1"/>
</dbReference>
<evidence type="ECO:0000256" key="2">
    <source>
        <dbReference type="ARBA" id="ARBA00011881"/>
    </source>
</evidence>
<proteinExistence type="inferred from homology"/>
<dbReference type="PROSITE" id="PS50801">
    <property type="entry name" value="STAS"/>
    <property type="match status" value="1"/>
</dbReference>
<evidence type="ECO:0000259" key="8">
    <source>
        <dbReference type="PROSITE" id="PS50801"/>
    </source>
</evidence>
<comment type="subunit">
    <text evidence="2 7">Homotetramer.</text>
</comment>
<comment type="similarity">
    <text evidence="1 7">Belongs to the glutaminase family.</text>
</comment>
<organism evidence="9 10">
    <name type="scientific">Brevibacterium ravenspurgense</name>
    <dbReference type="NCBI Taxonomy" id="479117"/>
    <lineage>
        <taxon>Bacteria</taxon>
        <taxon>Bacillati</taxon>
        <taxon>Actinomycetota</taxon>
        <taxon>Actinomycetes</taxon>
        <taxon>Micrococcales</taxon>
        <taxon>Brevibacteriaceae</taxon>
        <taxon>Brevibacterium</taxon>
    </lineage>
</organism>
<comment type="caution">
    <text evidence="9">The sequence shown here is derived from an EMBL/GenBank/DDBJ whole genome shotgun (WGS) entry which is preliminary data.</text>
</comment>
<evidence type="ECO:0000256" key="3">
    <source>
        <dbReference type="ARBA" id="ARBA00012918"/>
    </source>
</evidence>
<dbReference type="PATRIC" id="fig|479117.4.peg.129"/>
<accession>A0A150HC69</accession>
<dbReference type="GO" id="GO:0006537">
    <property type="term" value="P:glutamate biosynthetic process"/>
    <property type="evidence" value="ECO:0007669"/>
    <property type="project" value="TreeGrafter"/>
</dbReference>
<feature type="binding site" evidence="7">
    <location>
        <position position="162"/>
    </location>
    <ligand>
        <name>substrate</name>
    </ligand>
</feature>
<dbReference type="RefSeq" id="WP_062019429.1">
    <property type="nucleotide sequence ID" value="NZ_LQQC01000002.1"/>
</dbReference>
<dbReference type="SUPFAM" id="SSF52091">
    <property type="entry name" value="SpoIIaa-like"/>
    <property type="match status" value="1"/>
</dbReference>
<dbReference type="Gene3D" id="3.30.750.24">
    <property type="entry name" value="STAS domain"/>
    <property type="match status" value="1"/>
</dbReference>
<dbReference type="SUPFAM" id="SSF56601">
    <property type="entry name" value="beta-lactamase/transpeptidase-like"/>
    <property type="match status" value="1"/>
</dbReference>
<dbReference type="InterPro" id="IPR002645">
    <property type="entry name" value="STAS_dom"/>
</dbReference>